<protein>
    <submittedName>
        <fullName evidence="2">Uncharacterized protein</fullName>
    </submittedName>
</protein>
<keyword evidence="1" id="KW-1133">Transmembrane helix</keyword>
<keyword evidence="1" id="KW-0472">Membrane</keyword>
<organism evidence="2">
    <name type="scientific">Arundo donax</name>
    <name type="common">Giant reed</name>
    <name type="synonym">Donax arundinaceus</name>
    <dbReference type="NCBI Taxonomy" id="35708"/>
    <lineage>
        <taxon>Eukaryota</taxon>
        <taxon>Viridiplantae</taxon>
        <taxon>Streptophyta</taxon>
        <taxon>Embryophyta</taxon>
        <taxon>Tracheophyta</taxon>
        <taxon>Spermatophyta</taxon>
        <taxon>Magnoliopsida</taxon>
        <taxon>Liliopsida</taxon>
        <taxon>Poales</taxon>
        <taxon>Poaceae</taxon>
        <taxon>PACMAD clade</taxon>
        <taxon>Arundinoideae</taxon>
        <taxon>Arundineae</taxon>
        <taxon>Arundo</taxon>
    </lineage>
</organism>
<feature type="transmembrane region" description="Helical" evidence="1">
    <location>
        <begin position="32"/>
        <end position="50"/>
    </location>
</feature>
<name>A0A0A9FZW6_ARUDO</name>
<dbReference type="EMBL" id="GBRH01181147">
    <property type="protein sequence ID" value="JAE16749.1"/>
    <property type="molecule type" value="Transcribed_RNA"/>
</dbReference>
<reference evidence="2" key="2">
    <citation type="journal article" date="2015" name="Data Brief">
        <title>Shoot transcriptome of the giant reed, Arundo donax.</title>
        <authorList>
            <person name="Barrero R.A."/>
            <person name="Guerrero F.D."/>
            <person name="Moolhuijzen P."/>
            <person name="Goolsby J.A."/>
            <person name="Tidwell J."/>
            <person name="Bellgard S.E."/>
            <person name="Bellgard M.I."/>
        </authorList>
    </citation>
    <scope>NUCLEOTIDE SEQUENCE</scope>
    <source>
        <tissue evidence="2">Shoot tissue taken approximately 20 cm above the soil surface</tissue>
    </source>
</reference>
<reference evidence="2" key="1">
    <citation type="submission" date="2014-09" db="EMBL/GenBank/DDBJ databases">
        <authorList>
            <person name="Magalhaes I.L.F."/>
            <person name="Oliveira U."/>
            <person name="Santos F.R."/>
            <person name="Vidigal T.H.D.A."/>
            <person name="Brescovit A.D."/>
            <person name="Santos A.J."/>
        </authorList>
    </citation>
    <scope>NUCLEOTIDE SEQUENCE</scope>
    <source>
        <tissue evidence="2">Shoot tissue taken approximately 20 cm above the soil surface</tissue>
    </source>
</reference>
<dbReference type="AlphaFoldDB" id="A0A0A9FZW6"/>
<sequence length="52" mass="6216">MSYYYCGYVCFFISNGDVGALKFNICLIKRNHAYFAYTFVFISFTVYYCFKL</sequence>
<evidence type="ECO:0000313" key="2">
    <source>
        <dbReference type="EMBL" id="JAE16749.1"/>
    </source>
</evidence>
<proteinExistence type="predicted"/>
<accession>A0A0A9FZW6</accession>
<keyword evidence="1" id="KW-0812">Transmembrane</keyword>
<evidence type="ECO:0000256" key="1">
    <source>
        <dbReference type="SAM" id="Phobius"/>
    </source>
</evidence>